<feature type="transmembrane region" description="Helical" evidence="5">
    <location>
        <begin position="140"/>
        <end position="160"/>
    </location>
</feature>
<evidence type="ECO:0000256" key="4">
    <source>
        <dbReference type="ARBA" id="ARBA00023136"/>
    </source>
</evidence>
<reference evidence="7 8" key="1">
    <citation type="submission" date="2020-08" db="EMBL/GenBank/DDBJ databases">
        <title>Sequencing the genomes of 1000 actinobacteria strains.</title>
        <authorList>
            <person name="Klenk H.-P."/>
        </authorList>
    </citation>
    <scope>NUCLEOTIDE SEQUENCE [LARGE SCALE GENOMIC DNA]</scope>
    <source>
        <strain evidence="7 8">DSM 44230</strain>
    </source>
</reference>
<protein>
    <submittedName>
        <fullName evidence="7">MFS family permease</fullName>
    </submittedName>
</protein>
<feature type="transmembrane region" description="Helical" evidence="5">
    <location>
        <begin position="46"/>
        <end position="68"/>
    </location>
</feature>
<feature type="transmembrane region" description="Helical" evidence="5">
    <location>
        <begin position="277"/>
        <end position="296"/>
    </location>
</feature>
<feature type="transmembrane region" description="Helical" evidence="5">
    <location>
        <begin position="211"/>
        <end position="230"/>
    </location>
</feature>
<evidence type="ECO:0000259" key="6">
    <source>
        <dbReference type="PROSITE" id="PS50850"/>
    </source>
</evidence>
<evidence type="ECO:0000256" key="3">
    <source>
        <dbReference type="ARBA" id="ARBA00022989"/>
    </source>
</evidence>
<evidence type="ECO:0000313" key="7">
    <source>
        <dbReference type="EMBL" id="MBB4674657.1"/>
    </source>
</evidence>
<name>A0A7W7C535_9PSEU</name>
<organism evidence="7 8">
    <name type="scientific">Crossiella cryophila</name>
    <dbReference type="NCBI Taxonomy" id="43355"/>
    <lineage>
        <taxon>Bacteria</taxon>
        <taxon>Bacillati</taxon>
        <taxon>Actinomycetota</taxon>
        <taxon>Actinomycetes</taxon>
        <taxon>Pseudonocardiales</taxon>
        <taxon>Pseudonocardiaceae</taxon>
        <taxon>Crossiella</taxon>
    </lineage>
</organism>
<evidence type="ECO:0000313" key="8">
    <source>
        <dbReference type="Proteomes" id="UP000533598"/>
    </source>
</evidence>
<keyword evidence="3 5" id="KW-1133">Transmembrane helix</keyword>
<dbReference type="InterPro" id="IPR036259">
    <property type="entry name" value="MFS_trans_sf"/>
</dbReference>
<feature type="transmembrane region" description="Helical" evidence="5">
    <location>
        <begin position="302"/>
        <end position="323"/>
    </location>
</feature>
<evidence type="ECO:0000256" key="5">
    <source>
        <dbReference type="SAM" id="Phobius"/>
    </source>
</evidence>
<dbReference type="Gene3D" id="1.20.1250.20">
    <property type="entry name" value="MFS general substrate transporter like domains"/>
    <property type="match status" value="2"/>
</dbReference>
<accession>A0A7W7C535</accession>
<dbReference type="GO" id="GO:0022857">
    <property type="term" value="F:transmembrane transporter activity"/>
    <property type="evidence" value="ECO:0007669"/>
    <property type="project" value="InterPro"/>
</dbReference>
<feature type="transmembrane region" description="Helical" evidence="5">
    <location>
        <begin position="75"/>
        <end position="94"/>
    </location>
</feature>
<feature type="transmembrane region" description="Helical" evidence="5">
    <location>
        <begin position="166"/>
        <end position="184"/>
    </location>
</feature>
<dbReference type="InterPro" id="IPR052952">
    <property type="entry name" value="MFS-Transporter"/>
</dbReference>
<comment type="caution">
    <text evidence="7">The sequence shown here is derived from an EMBL/GenBank/DDBJ whole genome shotgun (WGS) entry which is preliminary data.</text>
</comment>
<dbReference type="InterPro" id="IPR011701">
    <property type="entry name" value="MFS"/>
</dbReference>
<dbReference type="PANTHER" id="PTHR23527">
    <property type="entry name" value="BLL3282 PROTEIN"/>
    <property type="match status" value="1"/>
</dbReference>
<dbReference type="SUPFAM" id="SSF103473">
    <property type="entry name" value="MFS general substrate transporter"/>
    <property type="match status" value="1"/>
</dbReference>
<evidence type="ECO:0000256" key="1">
    <source>
        <dbReference type="ARBA" id="ARBA00004651"/>
    </source>
</evidence>
<dbReference type="PROSITE" id="PS50850">
    <property type="entry name" value="MFS"/>
    <property type="match status" value="1"/>
</dbReference>
<keyword evidence="2 5" id="KW-0812">Transmembrane</keyword>
<dbReference type="Pfam" id="PF07690">
    <property type="entry name" value="MFS_1"/>
    <property type="match status" value="1"/>
</dbReference>
<dbReference type="InterPro" id="IPR020846">
    <property type="entry name" value="MFS_dom"/>
</dbReference>
<dbReference type="RefSeq" id="WP_185000753.1">
    <property type="nucleotide sequence ID" value="NZ_BAAAUI010000003.1"/>
</dbReference>
<feature type="transmembrane region" description="Helical" evidence="5">
    <location>
        <begin position="344"/>
        <end position="362"/>
    </location>
</feature>
<dbReference type="AlphaFoldDB" id="A0A7W7C535"/>
<comment type="subcellular location">
    <subcellularLocation>
        <location evidence="1">Cell membrane</location>
        <topology evidence="1">Multi-pass membrane protein</topology>
    </subcellularLocation>
</comment>
<dbReference type="EMBL" id="JACHMH010000001">
    <property type="protein sequence ID" value="MBB4674657.1"/>
    <property type="molecule type" value="Genomic_DNA"/>
</dbReference>
<feature type="domain" description="Major facilitator superfamily (MFS) profile" evidence="6">
    <location>
        <begin position="7"/>
        <end position="391"/>
    </location>
</feature>
<dbReference type="GO" id="GO:0005886">
    <property type="term" value="C:plasma membrane"/>
    <property type="evidence" value="ECO:0007669"/>
    <property type="project" value="UniProtKB-SubCell"/>
</dbReference>
<feature type="transmembrane region" description="Helical" evidence="5">
    <location>
        <begin position="368"/>
        <end position="387"/>
    </location>
</feature>
<feature type="transmembrane region" description="Helical" evidence="5">
    <location>
        <begin position="100"/>
        <end position="119"/>
    </location>
</feature>
<evidence type="ECO:0000256" key="2">
    <source>
        <dbReference type="ARBA" id="ARBA00022692"/>
    </source>
</evidence>
<keyword evidence="4 5" id="KW-0472">Membrane</keyword>
<sequence>MTTSGYRWVVLAVGALAQGVNAAGFLGLPAISPQLRAHFGLDLAEVGLLVGAVNLGNVLALVAWGLAADRYGERLVMTVGLAGTAGCLAVAGLVDSPVRAGLALLASGIFGASTNAASGRAVMTWFASGQRGLAMGVRQTATPLGAALAAVLLPAVAAWWQAPAAFLALAALNAVAGVAVAIWVREPPGRTRPASSLGGLGLLRDRRMLRISLASGLLVVPQFVGASMLVELLHRYGLSLAAAGGLLAVAQVIGGFGRLGNGVWSDRVGSRLGPLRMVALGILVLFALAAALDPLAGTVPVWVLVAVLLPAVGLAISWNGLALTAAGEMAPPERTGVALGMQNTANYVGAALTPATAGWVATALSWPAALLLAAAGGGLAWVVLRGLREGR</sequence>
<gene>
    <name evidence="7" type="ORF">HNR67_000775</name>
</gene>
<dbReference type="PANTHER" id="PTHR23527:SF1">
    <property type="entry name" value="BLL3282 PROTEIN"/>
    <property type="match status" value="1"/>
</dbReference>
<feature type="transmembrane region" description="Helical" evidence="5">
    <location>
        <begin position="236"/>
        <end position="256"/>
    </location>
</feature>
<keyword evidence="8" id="KW-1185">Reference proteome</keyword>
<proteinExistence type="predicted"/>
<dbReference type="Proteomes" id="UP000533598">
    <property type="component" value="Unassembled WGS sequence"/>
</dbReference>